<keyword evidence="7" id="KW-1185">Reference proteome</keyword>
<evidence type="ECO:0000313" key="6">
    <source>
        <dbReference type="EMBL" id="RUT07955.1"/>
    </source>
</evidence>
<reference evidence="6" key="2">
    <citation type="journal article" date="2019" name="Genome Biol. Evol.">
        <title>Day and night: Metabolic profiles and evolutionary relationships of six axenic non-marine cyanobacteria.</title>
        <authorList>
            <person name="Will S.E."/>
            <person name="Henke P."/>
            <person name="Boedeker C."/>
            <person name="Huang S."/>
            <person name="Brinkmann H."/>
            <person name="Rohde M."/>
            <person name="Jarek M."/>
            <person name="Friedl T."/>
            <person name="Seufert S."/>
            <person name="Schumacher M."/>
            <person name="Overmann J."/>
            <person name="Neumann-Schaal M."/>
            <person name="Petersen J."/>
        </authorList>
    </citation>
    <scope>NUCLEOTIDE SEQUENCE [LARGE SCALE GENOMIC DNA]</scope>
    <source>
        <strain evidence="6">PCC 7102</strain>
    </source>
</reference>
<comment type="pathway">
    <text evidence="3">Amino-acid biosynthesis; ergothioneine biosynthesis.</text>
</comment>
<reference evidence="6" key="1">
    <citation type="submission" date="2018-12" db="EMBL/GenBank/DDBJ databases">
        <authorList>
            <person name="Will S."/>
            <person name="Neumann-Schaal M."/>
            <person name="Henke P."/>
        </authorList>
    </citation>
    <scope>NUCLEOTIDE SEQUENCE</scope>
    <source>
        <strain evidence="6">PCC 7102</strain>
    </source>
</reference>
<feature type="domain" description="Sulfatase-modifying factor enzyme-like" evidence="4">
    <location>
        <begin position="167"/>
        <end position="411"/>
    </location>
</feature>
<dbReference type="EMBL" id="RSCL01000004">
    <property type="protein sequence ID" value="RUT07955.1"/>
    <property type="molecule type" value="Genomic_DNA"/>
</dbReference>
<dbReference type="InterPro" id="IPR005532">
    <property type="entry name" value="SUMF_dom"/>
</dbReference>
<accession>A0A3S1CID4</accession>
<comment type="caution">
    <text evidence="6">The sequence shown here is derived from an EMBL/GenBank/DDBJ whole genome shotgun (WGS) entry which is preliminary data.</text>
</comment>
<dbReference type="InterPro" id="IPR051043">
    <property type="entry name" value="Sulfatase_Mod_Factor_Kinase"/>
</dbReference>
<dbReference type="AlphaFoldDB" id="A0A3S1CID4"/>
<name>A0A3S1CID4_9CYAN</name>
<dbReference type="RefSeq" id="WP_127080790.1">
    <property type="nucleotide sequence ID" value="NZ_RSCL01000004.1"/>
</dbReference>
<dbReference type="InterPro" id="IPR042095">
    <property type="entry name" value="SUMF_sf"/>
</dbReference>
<dbReference type="SUPFAM" id="SSF109854">
    <property type="entry name" value="DinB/YfiT-like putative metalloenzymes"/>
    <property type="match status" value="1"/>
</dbReference>
<evidence type="ECO:0000313" key="7">
    <source>
        <dbReference type="Proteomes" id="UP000271624"/>
    </source>
</evidence>
<evidence type="ECO:0000259" key="5">
    <source>
        <dbReference type="Pfam" id="PF12867"/>
    </source>
</evidence>
<feature type="domain" description="DinB-like" evidence="5">
    <location>
        <begin position="18"/>
        <end position="140"/>
    </location>
</feature>
<evidence type="ECO:0000256" key="3">
    <source>
        <dbReference type="ARBA" id="ARBA00037882"/>
    </source>
</evidence>
<keyword evidence="1" id="KW-0560">Oxidoreductase</keyword>
<dbReference type="InterPro" id="IPR016187">
    <property type="entry name" value="CTDL_fold"/>
</dbReference>
<dbReference type="Pfam" id="PF12867">
    <property type="entry name" value="DinB_2"/>
    <property type="match status" value="1"/>
</dbReference>
<protein>
    <submittedName>
        <fullName evidence="6">Ergothioneine biosynthesis protein EgtB</fullName>
    </submittedName>
</protein>
<dbReference type="InterPro" id="IPR034660">
    <property type="entry name" value="DinB/YfiT-like"/>
</dbReference>
<gene>
    <name evidence="6" type="ORF">DSM106972_022150</name>
</gene>
<organism evidence="6 7">
    <name type="scientific">Dulcicalothrix desertica PCC 7102</name>
    <dbReference type="NCBI Taxonomy" id="232991"/>
    <lineage>
        <taxon>Bacteria</taxon>
        <taxon>Bacillati</taxon>
        <taxon>Cyanobacteriota</taxon>
        <taxon>Cyanophyceae</taxon>
        <taxon>Nostocales</taxon>
        <taxon>Calotrichaceae</taxon>
        <taxon>Dulcicalothrix</taxon>
    </lineage>
</organism>
<dbReference type="Gene3D" id="1.20.120.450">
    <property type="entry name" value="dinb family like domain"/>
    <property type="match status" value="1"/>
</dbReference>
<proteinExistence type="predicted"/>
<dbReference type="Gene3D" id="3.90.1580.10">
    <property type="entry name" value="paralog of FGE (formylglycine-generating enzyme)"/>
    <property type="match status" value="1"/>
</dbReference>
<evidence type="ECO:0000259" key="4">
    <source>
        <dbReference type="Pfam" id="PF03781"/>
    </source>
</evidence>
<dbReference type="PANTHER" id="PTHR23150:SF36">
    <property type="entry name" value="HERCYNINE OXYGENASE"/>
    <property type="match status" value="1"/>
</dbReference>
<keyword evidence="2" id="KW-0408">Iron</keyword>
<dbReference type="PANTHER" id="PTHR23150">
    <property type="entry name" value="SULFATASE MODIFYING FACTOR 1, 2"/>
    <property type="match status" value="1"/>
</dbReference>
<evidence type="ECO:0000256" key="1">
    <source>
        <dbReference type="ARBA" id="ARBA00023002"/>
    </source>
</evidence>
<dbReference type="SUPFAM" id="SSF56436">
    <property type="entry name" value="C-type lectin-like"/>
    <property type="match status" value="1"/>
</dbReference>
<dbReference type="Pfam" id="PF03781">
    <property type="entry name" value="FGE-sulfatase"/>
    <property type="match status" value="1"/>
</dbReference>
<dbReference type="Proteomes" id="UP000271624">
    <property type="component" value="Unassembled WGS sequence"/>
</dbReference>
<evidence type="ECO:0000256" key="2">
    <source>
        <dbReference type="ARBA" id="ARBA00023004"/>
    </source>
</evidence>
<dbReference type="InterPro" id="IPR024775">
    <property type="entry name" value="DinB-like"/>
</dbReference>
<dbReference type="OrthoDB" id="9768004at2"/>
<sequence>MILNYCKSSLKDYFIRGFQECRTQTLELLDSLDEETFRCLAHPDFSPVGWHLGHIAYTESLWLLERGANQKPMFPQYRKLYAADGLPKSERVQLPTIEETRYYLNAVREKVLDYLKVVDIEPQERLWRFLLQHESQHCETACIVLKLINYQNPLPIPSPLPLTLSPEIKIPRGEFEMGSNSANALDNERAAYTVYLDTYFIDRYPITSRKYRDFMESGGYKKAQYWSDAGWEWLQHKQVNQPLYWCNDGACDNHPVMGVSYYEAEAYAKFVGKRLPTEAEWEKAARWDEQAKYSRTYPWGEEEPTQEFCNCAAPSSNIYQTTPVNAYPKGQSAYGMYDALGNVWEWTNTWFDGYKGFEYYPYIGYSQVYFDNKHKVLKGSSWATRPMAMRASFRNWYYPHVRQIFAGFRCASN</sequence>